<keyword evidence="3" id="KW-1185">Reference proteome</keyword>
<dbReference type="OrthoDB" id="9985730at2"/>
<feature type="compositionally biased region" description="Polar residues" evidence="1">
    <location>
        <begin position="182"/>
        <end position="194"/>
    </location>
</feature>
<feature type="region of interest" description="Disordered" evidence="1">
    <location>
        <begin position="157"/>
        <end position="194"/>
    </location>
</feature>
<accession>A0A2Z4FJB9</accession>
<reference evidence="2 3" key="1">
    <citation type="submission" date="2018-06" db="EMBL/GenBank/DDBJ databases">
        <title>Lujinxingia sediminis gen. nov. sp. nov., a new facultative anaerobic member of the class Deltaproteobacteria, and proposal of Lujinxingaceae fam. nov.</title>
        <authorList>
            <person name="Guo L.-Y."/>
            <person name="Li C.-M."/>
            <person name="Wang S."/>
            <person name="Du Z.-J."/>
        </authorList>
    </citation>
    <scope>NUCLEOTIDE SEQUENCE [LARGE SCALE GENOMIC DNA]</scope>
    <source>
        <strain evidence="2 3">FA350</strain>
    </source>
</reference>
<evidence type="ECO:0000256" key="1">
    <source>
        <dbReference type="SAM" id="MobiDB-lite"/>
    </source>
</evidence>
<proteinExistence type="predicted"/>
<protein>
    <submittedName>
        <fullName evidence="2">Uncharacterized protein</fullName>
    </submittedName>
</protein>
<organism evidence="2 3">
    <name type="scientific">Bradymonas sediminis</name>
    <dbReference type="NCBI Taxonomy" id="1548548"/>
    <lineage>
        <taxon>Bacteria</taxon>
        <taxon>Deltaproteobacteria</taxon>
        <taxon>Bradymonadales</taxon>
        <taxon>Bradymonadaceae</taxon>
        <taxon>Bradymonas</taxon>
    </lineage>
</organism>
<dbReference type="AlphaFoldDB" id="A0A2Z4FJB9"/>
<name>A0A2Z4FJB9_9DELT</name>
<dbReference type="RefSeq" id="WP_111333363.1">
    <property type="nucleotide sequence ID" value="NZ_CP030032.1"/>
</dbReference>
<dbReference type="Proteomes" id="UP000249799">
    <property type="component" value="Chromosome"/>
</dbReference>
<sequence>MSSVEIYQKILPDWTALRALEESEVEAIAELIVALALVGGVDAEPSAYAELKVAWMELFCEADWVAHASFAAHLDGCEFRIRRLFAHPRAFGILLVSACSRLRAPTTQFHALCLAIVTTFCSGANQEQTDLVYRIGHKLNVSTGRIDELFTRMRASLNTAPPKRSAEQPGPLAPHREMRSTAKLSTDSIDSPRP</sequence>
<evidence type="ECO:0000313" key="2">
    <source>
        <dbReference type="EMBL" id="AWV89117.1"/>
    </source>
</evidence>
<dbReference type="EMBL" id="CP030032">
    <property type="protein sequence ID" value="AWV89117.1"/>
    <property type="molecule type" value="Genomic_DNA"/>
</dbReference>
<gene>
    <name evidence="2" type="ORF">DN745_07120</name>
</gene>
<dbReference type="KEGG" id="bsed:DN745_07120"/>
<evidence type="ECO:0000313" key="3">
    <source>
        <dbReference type="Proteomes" id="UP000249799"/>
    </source>
</evidence>